<dbReference type="InterPro" id="IPR042100">
    <property type="entry name" value="Bug_dom1"/>
</dbReference>
<dbReference type="Pfam" id="PF03401">
    <property type="entry name" value="TctC"/>
    <property type="match status" value="1"/>
</dbReference>
<dbReference type="Gene3D" id="3.40.190.150">
    <property type="entry name" value="Bordetella uptake gene, domain 1"/>
    <property type="match status" value="1"/>
</dbReference>
<dbReference type="EMBL" id="JAUFPN010000191">
    <property type="protein sequence ID" value="MDN3567359.1"/>
    <property type="molecule type" value="Genomic_DNA"/>
</dbReference>
<feature type="signal peptide" evidence="2">
    <location>
        <begin position="1"/>
        <end position="22"/>
    </location>
</feature>
<feature type="chain" id="PRO_5046076964" evidence="2">
    <location>
        <begin position="23"/>
        <end position="321"/>
    </location>
</feature>
<name>A0ABT8ADE4_9PROT</name>
<evidence type="ECO:0000313" key="3">
    <source>
        <dbReference type="EMBL" id="MDN3567359.1"/>
    </source>
</evidence>
<keyword evidence="2" id="KW-0732">Signal</keyword>
<gene>
    <name evidence="3" type="ORF">QWZ14_23515</name>
</gene>
<comment type="caution">
    <text evidence="3">The sequence shown here is derived from an EMBL/GenBank/DDBJ whole genome shotgun (WGS) entry which is preliminary data.</text>
</comment>
<accession>A0ABT8ADE4</accession>
<evidence type="ECO:0000256" key="1">
    <source>
        <dbReference type="ARBA" id="ARBA00006987"/>
    </source>
</evidence>
<proteinExistence type="inferred from homology"/>
<dbReference type="Gene3D" id="3.40.190.10">
    <property type="entry name" value="Periplasmic binding protein-like II"/>
    <property type="match status" value="1"/>
</dbReference>
<reference evidence="4" key="1">
    <citation type="journal article" date="2019" name="Int. J. Syst. Evol. Microbiol.">
        <title>The Global Catalogue of Microorganisms (GCM) 10K type strain sequencing project: providing services to taxonomists for standard genome sequencing and annotation.</title>
        <authorList>
            <consortium name="The Broad Institute Genomics Platform"/>
            <consortium name="The Broad Institute Genome Sequencing Center for Infectious Disease"/>
            <person name="Wu L."/>
            <person name="Ma J."/>
        </authorList>
    </citation>
    <scope>NUCLEOTIDE SEQUENCE [LARGE SCALE GENOMIC DNA]</scope>
    <source>
        <strain evidence="4">CECT 7131</strain>
    </source>
</reference>
<dbReference type="SUPFAM" id="SSF53850">
    <property type="entry name" value="Periplasmic binding protein-like II"/>
    <property type="match status" value="1"/>
</dbReference>
<dbReference type="InterPro" id="IPR005064">
    <property type="entry name" value="BUG"/>
</dbReference>
<sequence length="321" mass="33412">MHQPIRRRALLAALAAPAPAWAQGEPWPLRPVRIIVPFTPGGSNDAVARPLCEQLHARFGQPFIVENRPGAGSAVGVGLLAQSPPDGYTLLVTTSSIAAIGPVQGTGFDPAVELEAVALLAQSPLVVLTRPDSPIDSIAALVQADRERPGRLHYASSGPGSTTHIASELFNLRSGTRLQHVPYRGTAPALTDLVAGRVDVMFTTIASAAGQIRGGLLRIIAYTAEGRPAGTPAGPIVRAAGIDYESGIWWGLFAPRGLPPPLRQILNAATNAALADPGFARYLAGEGATPAPLPPEAFTDFLRAEVAAMRAVAAAARIRAD</sequence>
<dbReference type="PANTHER" id="PTHR42928">
    <property type="entry name" value="TRICARBOXYLATE-BINDING PROTEIN"/>
    <property type="match status" value="1"/>
</dbReference>
<dbReference type="RefSeq" id="WP_290319385.1">
    <property type="nucleotide sequence ID" value="NZ_JAUFPN010000191.1"/>
</dbReference>
<dbReference type="Proteomes" id="UP001529369">
    <property type="component" value="Unassembled WGS sequence"/>
</dbReference>
<comment type="similarity">
    <text evidence="1">Belongs to the UPF0065 (bug) family.</text>
</comment>
<organism evidence="3 4">
    <name type="scientific">Paeniroseomonas aquatica</name>
    <dbReference type="NCBI Taxonomy" id="373043"/>
    <lineage>
        <taxon>Bacteria</taxon>
        <taxon>Pseudomonadati</taxon>
        <taxon>Pseudomonadota</taxon>
        <taxon>Alphaproteobacteria</taxon>
        <taxon>Acetobacterales</taxon>
        <taxon>Acetobacteraceae</taxon>
        <taxon>Paeniroseomonas</taxon>
    </lineage>
</organism>
<evidence type="ECO:0000313" key="4">
    <source>
        <dbReference type="Proteomes" id="UP001529369"/>
    </source>
</evidence>
<dbReference type="PIRSF" id="PIRSF017082">
    <property type="entry name" value="YflP"/>
    <property type="match status" value="1"/>
</dbReference>
<dbReference type="CDD" id="cd07012">
    <property type="entry name" value="PBP2_Bug_TTT"/>
    <property type="match status" value="1"/>
</dbReference>
<evidence type="ECO:0000256" key="2">
    <source>
        <dbReference type="SAM" id="SignalP"/>
    </source>
</evidence>
<protein>
    <submittedName>
        <fullName evidence="3">Tripartite tricarboxylate transporter substrate binding protein</fullName>
    </submittedName>
</protein>
<keyword evidence="4" id="KW-1185">Reference proteome</keyword>
<dbReference type="PANTHER" id="PTHR42928:SF5">
    <property type="entry name" value="BLR1237 PROTEIN"/>
    <property type="match status" value="1"/>
</dbReference>